<evidence type="ECO:0000256" key="1">
    <source>
        <dbReference type="ARBA" id="ARBA00007905"/>
    </source>
</evidence>
<dbReference type="InterPro" id="IPR023210">
    <property type="entry name" value="NADP_OxRdtase_dom"/>
</dbReference>
<dbReference type="EMBL" id="JAFEKC020000018">
    <property type="protein sequence ID" value="KAK0509835.1"/>
    <property type="molecule type" value="Genomic_DNA"/>
</dbReference>
<dbReference type="GO" id="GO:0016491">
    <property type="term" value="F:oxidoreductase activity"/>
    <property type="evidence" value="ECO:0007669"/>
    <property type="project" value="UniProtKB-KW"/>
</dbReference>
<evidence type="ECO:0000256" key="3">
    <source>
        <dbReference type="ARBA" id="ARBA00023002"/>
    </source>
</evidence>
<keyword evidence="2" id="KW-0521">NADP</keyword>
<dbReference type="SUPFAM" id="SSF51430">
    <property type="entry name" value="NAD(P)-linked oxidoreductase"/>
    <property type="match status" value="1"/>
</dbReference>
<organism evidence="5 6">
    <name type="scientific">Cladonia borealis</name>
    <dbReference type="NCBI Taxonomy" id="184061"/>
    <lineage>
        <taxon>Eukaryota</taxon>
        <taxon>Fungi</taxon>
        <taxon>Dikarya</taxon>
        <taxon>Ascomycota</taxon>
        <taxon>Pezizomycotina</taxon>
        <taxon>Lecanoromycetes</taxon>
        <taxon>OSLEUM clade</taxon>
        <taxon>Lecanoromycetidae</taxon>
        <taxon>Lecanorales</taxon>
        <taxon>Lecanorineae</taxon>
        <taxon>Cladoniaceae</taxon>
        <taxon>Cladonia</taxon>
    </lineage>
</organism>
<accession>A0AA39V7A8</accession>
<evidence type="ECO:0000256" key="2">
    <source>
        <dbReference type="ARBA" id="ARBA00022857"/>
    </source>
</evidence>
<dbReference type="PANTHER" id="PTHR43364:SF9">
    <property type="entry name" value="OXIDOREDUCTASE"/>
    <property type="match status" value="1"/>
</dbReference>
<dbReference type="AlphaFoldDB" id="A0AA39V7A8"/>
<dbReference type="InterPro" id="IPR036812">
    <property type="entry name" value="NAD(P)_OxRdtase_dom_sf"/>
</dbReference>
<reference evidence="5" key="1">
    <citation type="submission" date="2023-03" db="EMBL/GenBank/DDBJ databases">
        <title>Complete genome of Cladonia borealis.</title>
        <authorList>
            <person name="Park H."/>
        </authorList>
    </citation>
    <scope>NUCLEOTIDE SEQUENCE</scope>
    <source>
        <strain evidence="5">ANT050790</strain>
    </source>
</reference>
<sequence length="372" mass="41502">MAAIPKSVQESVDSTKVEYRQLGKSGLRVSVPILGAMSFGNEQWQPWVIGEDKALPTLKAAYDLGLNTWDTANVYSNGESEEIIGKALKKYNIPRDKVVIMTKCCAAVGESPEIRSTSITALLPKSKDYINHYGLSRQAILTAVEASLRRLNTPYIDLYQIHRFDPSTPIEETMSTLHSLILSGKVRYIGASSMWAHQFAMMQHCAEKNGWTKFVSMQNHYSLLYREEEREMNKYCDLTGVGLIPWSPLARGFLARPLESKEKLVTTKRSESMYGNGNGNTAVTNSIRYPPAITSADEQIINRVEKLATEKDWPMSQVAMAWIGKRVTSPIIGFSSVGRLEEAVGARGKVLSREEERGLEECYVDRGVSGHV</sequence>
<proteinExistence type="inferred from homology"/>
<comment type="caution">
    <text evidence="5">The sequence shown here is derived from an EMBL/GenBank/DDBJ whole genome shotgun (WGS) entry which is preliminary data.</text>
</comment>
<evidence type="ECO:0000313" key="6">
    <source>
        <dbReference type="Proteomes" id="UP001166286"/>
    </source>
</evidence>
<dbReference type="CDD" id="cd19079">
    <property type="entry name" value="AKR_EcYajO-like"/>
    <property type="match status" value="1"/>
</dbReference>
<dbReference type="InterPro" id="IPR050523">
    <property type="entry name" value="AKR_Detox_Biosynth"/>
</dbReference>
<dbReference type="Pfam" id="PF00248">
    <property type="entry name" value="Aldo_ket_red"/>
    <property type="match status" value="1"/>
</dbReference>
<comment type="similarity">
    <text evidence="1">Belongs to the aldo/keto reductase family.</text>
</comment>
<dbReference type="FunFam" id="3.20.20.100:FF:000004">
    <property type="entry name" value="Oxidoreductase, aldo/keto reductase"/>
    <property type="match status" value="1"/>
</dbReference>
<dbReference type="Gene3D" id="3.20.20.100">
    <property type="entry name" value="NADP-dependent oxidoreductase domain"/>
    <property type="match status" value="1"/>
</dbReference>
<keyword evidence="6" id="KW-1185">Reference proteome</keyword>
<protein>
    <recommendedName>
        <fullName evidence="4">NADP-dependent oxidoreductase domain-containing protein</fullName>
    </recommendedName>
</protein>
<dbReference type="GO" id="GO:0005829">
    <property type="term" value="C:cytosol"/>
    <property type="evidence" value="ECO:0007669"/>
    <property type="project" value="UniProtKB-ARBA"/>
</dbReference>
<name>A0AA39V7A8_9LECA</name>
<feature type="domain" description="NADP-dependent oxidoreductase" evidence="4">
    <location>
        <begin position="33"/>
        <end position="362"/>
    </location>
</feature>
<dbReference type="PANTHER" id="PTHR43364">
    <property type="entry name" value="NADH-SPECIFIC METHYLGLYOXAL REDUCTASE-RELATED"/>
    <property type="match status" value="1"/>
</dbReference>
<dbReference type="Proteomes" id="UP001166286">
    <property type="component" value="Unassembled WGS sequence"/>
</dbReference>
<evidence type="ECO:0000259" key="4">
    <source>
        <dbReference type="Pfam" id="PF00248"/>
    </source>
</evidence>
<evidence type="ECO:0000313" key="5">
    <source>
        <dbReference type="EMBL" id="KAK0509835.1"/>
    </source>
</evidence>
<keyword evidence="3" id="KW-0560">Oxidoreductase</keyword>
<gene>
    <name evidence="5" type="ORF">JMJ35_008229</name>
</gene>